<dbReference type="Pfam" id="PF00561">
    <property type="entry name" value="Abhydrolase_1"/>
    <property type="match status" value="1"/>
</dbReference>
<dbReference type="SUPFAM" id="SSF53474">
    <property type="entry name" value="alpha/beta-Hydrolases"/>
    <property type="match status" value="1"/>
</dbReference>
<dbReference type="GO" id="GO:0016787">
    <property type="term" value="F:hydrolase activity"/>
    <property type="evidence" value="ECO:0007669"/>
    <property type="project" value="UniProtKB-KW"/>
</dbReference>
<sequence length="473" mass="50166">MAPASDANSAAQDPAALPPLPLPAGITSRFVDTHPFGLKFHVLEAIPEGLTPSSPDPSPPLILLIHGFPNLAYDWRFVMPGLARAGYYAVAFDMRGFGRTHATAGVSADGSPASVSSSLSFTPLAMVRDVVALVHALGYRAVHTLVGHDLGAFAAGMCALARSDMVRSLVLMAHPFRGPPGAPFATAVSASLLPAVLAPALTTTAAAAAAADRFDRLRDPDVHASLRRLDPPRQHYKWYNGSAGAADEWSYPQGEALKTFLRGYFHLKSADWAGNAPRPLGSWTAPSLAEMPHYYIMRAGVSMRDNVARDMADLEQEEEEEGKGDGATLAARLAATPWLPDAELDVYLGEWARTTFADALRWYAALTNNNTTTAAAAAGGGGGGGEAREAGEAAQLSGMLASRRIAVPTRYVSGVKDWGTYQDPGALEAMEEGESVEPGMYRGTVLLEGAGHWVNMERPDECVREILDVASMV</sequence>
<comment type="caution">
    <text evidence="2">The sequence shown here is derived from an EMBL/GenBank/DDBJ whole genome shotgun (WGS) entry which is preliminary data.</text>
</comment>
<dbReference type="Proteomes" id="UP001163105">
    <property type="component" value="Unassembled WGS sequence"/>
</dbReference>
<organism evidence="2 3">
    <name type="scientific">Purpureocillium lavendulum</name>
    <dbReference type="NCBI Taxonomy" id="1247861"/>
    <lineage>
        <taxon>Eukaryota</taxon>
        <taxon>Fungi</taxon>
        <taxon>Dikarya</taxon>
        <taxon>Ascomycota</taxon>
        <taxon>Pezizomycotina</taxon>
        <taxon>Sordariomycetes</taxon>
        <taxon>Hypocreomycetidae</taxon>
        <taxon>Hypocreales</taxon>
        <taxon>Ophiocordycipitaceae</taxon>
        <taxon>Purpureocillium</taxon>
    </lineage>
</organism>
<dbReference type="InterPro" id="IPR000073">
    <property type="entry name" value="AB_hydrolase_1"/>
</dbReference>
<dbReference type="InterPro" id="IPR029058">
    <property type="entry name" value="AB_hydrolase_fold"/>
</dbReference>
<keyword evidence="3" id="KW-1185">Reference proteome</keyword>
<name>A0AB34FTI7_9HYPO</name>
<evidence type="ECO:0000313" key="3">
    <source>
        <dbReference type="Proteomes" id="UP001163105"/>
    </source>
</evidence>
<keyword evidence="2" id="KW-0378">Hydrolase</keyword>
<gene>
    <name evidence="2" type="ORF">O9K51_05983</name>
</gene>
<protein>
    <submittedName>
        <fullName evidence="2">Microsomal epoxide hydrolase</fullName>
    </submittedName>
</protein>
<reference evidence="2" key="1">
    <citation type="submission" date="2023-01" db="EMBL/GenBank/DDBJ databases">
        <title>The growth and conidiation of Purpureocillium lavendulum are regulated by nitrogen source and histone H3K14 acetylation.</title>
        <authorList>
            <person name="Tang P."/>
            <person name="Han J."/>
            <person name="Zhang C."/>
            <person name="Tang P."/>
            <person name="Qi F."/>
            <person name="Zhang K."/>
            <person name="Liang L."/>
        </authorList>
    </citation>
    <scope>NUCLEOTIDE SEQUENCE</scope>
    <source>
        <strain evidence="2">YMF1.00683</strain>
    </source>
</reference>
<evidence type="ECO:0000259" key="1">
    <source>
        <dbReference type="Pfam" id="PF00561"/>
    </source>
</evidence>
<accession>A0AB34FTI7</accession>
<proteinExistence type="predicted"/>
<dbReference type="Gene3D" id="3.40.50.1820">
    <property type="entry name" value="alpha/beta hydrolase"/>
    <property type="match status" value="1"/>
</dbReference>
<dbReference type="PANTHER" id="PTHR43329">
    <property type="entry name" value="EPOXIDE HYDROLASE"/>
    <property type="match status" value="1"/>
</dbReference>
<feature type="domain" description="AB hydrolase-1" evidence="1">
    <location>
        <begin position="60"/>
        <end position="260"/>
    </location>
</feature>
<evidence type="ECO:0000313" key="2">
    <source>
        <dbReference type="EMBL" id="KAJ6442424.1"/>
    </source>
</evidence>
<dbReference type="EMBL" id="JAQHRD010000004">
    <property type="protein sequence ID" value="KAJ6442424.1"/>
    <property type="molecule type" value="Genomic_DNA"/>
</dbReference>
<dbReference type="AlphaFoldDB" id="A0AB34FTI7"/>